<feature type="transmembrane region" description="Helical" evidence="2">
    <location>
        <begin position="359"/>
        <end position="380"/>
    </location>
</feature>
<reference evidence="4" key="1">
    <citation type="journal article" date="2019" name="Int. J. Syst. Evol. Microbiol.">
        <title>The Global Catalogue of Microorganisms (GCM) 10K type strain sequencing project: providing services to taxonomists for standard genome sequencing and annotation.</title>
        <authorList>
            <consortium name="The Broad Institute Genomics Platform"/>
            <consortium name="The Broad Institute Genome Sequencing Center for Infectious Disease"/>
            <person name="Wu L."/>
            <person name="Ma J."/>
        </authorList>
    </citation>
    <scope>NUCLEOTIDE SEQUENCE [LARGE SCALE GENOMIC DNA]</scope>
    <source>
        <strain evidence="4">DT72</strain>
    </source>
</reference>
<comment type="caution">
    <text evidence="3">The sequence shown here is derived from an EMBL/GenBank/DDBJ whole genome shotgun (WGS) entry which is preliminary data.</text>
</comment>
<evidence type="ECO:0000313" key="3">
    <source>
        <dbReference type="EMBL" id="MFD1815446.1"/>
    </source>
</evidence>
<dbReference type="EMBL" id="JBHUFB010000020">
    <property type="protein sequence ID" value="MFD1815446.1"/>
    <property type="molecule type" value="Genomic_DNA"/>
</dbReference>
<protein>
    <recommendedName>
        <fullName evidence="5">Hsp70 protein</fullName>
    </recommendedName>
</protein>
<dbReference type="PANTHER" id="PTHR42749">
    <property type="entry name" value="CELL SHAPE-DETERMINING PROTEIN MREB"/>
    <property type="match status" value="1"/>
</dbReference>
<keyword evidence="2" id="KW-1133">Transmembrane helix</keyword>
<evidence type="ECO:0000256" key="2">
    <source>
        <dbReference type="SAM" id="Phobius"/>
    </source>
</evidence>
<feature type="compositionally biased region" description="Low complexity" evidence="1">
    <location>
        <begin position="405"/>
        <end position="422"/>
    </location>
</feature>
<dbReference type="SUPFAM" id="SSF53067">
    <property type="entry name" value="Actin-like ATPase domain"/>
    <property type="match status" value="1"/>
</dbReference>
<dbReference type="Gene3D" id="3.30.420.40">
    <property type="match status" value="2"/>
</dbReference>
<feature type="region of interest" description="Disordered" evidence="1">
    <location>
        <begin position="189"/>
        <end position="215"/>
    </location>
</feature>
<evidence type="ECO:0008006" key="5">
    <source>
        <dbReference type="Google" id="ProtNLM"/>
    </source>
</evidence>
<gene>
    <name evidence="3" type="ORF">ACFSJG_24770</name>
</gene>
<feature type="compositionally biased region" description="Low complexity" evidence="1">
    <location>
        <begin position="509"/>
        <end position="528"/>
    </location>
</feature>
<feature type="compositionally biased region" description="Low complexity" evidence="1">
    <location>
        <begin position="429"/>
        <end position="460"/>
    </location>
</feature>
<keyword evidence="2" id="KW-0472">Membrane</keyword>
<feature type="region of interest" description="Disordered" evidence="1">
    <location>
        <begin position="382"/>
        <end position="567"/>
    </location>
</feature>
<name>A0ABW4PBU6_9NOCA</name>
<keyword evidence="2" id="KW-0812">Transmembrane</keyword>
<dbReference type="Proteomes" id="UP001597286">
    <property type="component" value="Unassembled WGS sequence"/>
</dbReference>
<sequence>MTVGHGIGLGVGDTDAIAILQSSDAPLTDRPVLIRPATLQISATGARLGAPRNEPGVISGFLGAVGDPDGITDADGTTYLAEDLVATATSSLIATAARQFPGFPDTPELVTVHPARWNDDRVAALRGALDRGGLSAVRLVPDAVASAAWLEATHPAAGEGTVAVCDFGATGLTVSLVDADGDEPRLLSSTFSSFSGDDRGAPAVTGEDATEPAGAGDFLDSAVTLAKETLLADVDEQVTLRGILLTGGGAAIPALAERAAATLPAPVVVAPDPARTAVHGAAILAAGTVGGTAAAATPVVVVGLDGTLTDRLPVIEPPRRPLAFTESMFGNPVSAAAGGPATAVPAAPPRDASTPSRRALVAAGIALFLLVVTIAGAAAATRGDHDTDTSPPDSTTATPAPPAATAPAPGTAAAPTPSRPADSAPPRPTTTGRPPATTAVAPPPVVATRPPAVATTTVTTQPHETTHEQDPGGETTTPTETTPEETTPEETTPPETTPEETTTERPADTETATATTEPELETPVESAPQPEPPAQSEPEPSEAGEVPAGWGATSTEFLTRNTATRSY</sequence>
<proteinExistence type="predicted"/>
<organism evidence="3 4">
    <name type="scientific">Rhodococcus gannanensis</name>
    <dbReference type="NCBI Taxonomy" id="1960308"/>
    <lineage>
        <taxon>Bacteria</taxon>
        <taxon>Bacillati</taxon>
        <taxon>Actinomycetota</taxon>
        <taxon>Actinomycetes</taxon>
        <taxon>Mycobacteriales</taxon>
        <taxon>Nocardiaceae</taxon>
        <taxon>Rhodococcus</taxon>
    </lineage>
</organism>
<dbReference type="RefSeq" id="WP_378487872.1">
    <property type="nucleotide sequence ID" value="NZ_JBHUFB010000020.1"/>
</dbReference>
<feature type="compositionally biased region" description="Polar residues" evidence="1">
    <location>
        <begin position="552"/>
        <end position="567"/>
    </location>
</feature>
<evidence type="ECO:0000313" key="4">
    <source>
        <dbReference type="Proteomes" id="UP001597286"/>
    </source>
</evidence>
<evidence type="ECO:0000256" key="1">
    <source>
        <dbReference type="SAM" id="MobiDB-lite"/>
    </source>
</evidence>
<dbReference type="InterPro" id="IPR043129">
    <property type="entry name" value="ATPase_NBD"/>
</dbReference>
<dbReference type="PANTHER" id="PTHR42749:SF1">
    <property type="entry name" value="CELL SHAPE-DETERMINING PROTEIN MREB"/>
    <property type="match status" value="1"/>
</dbReference>
<accession>A0ABW4PBU6</accession>
<feature type="compositionally biased region" description="Low complexity" evidence="1">
    <location>
        <begin position="389"/>
        <end position="398"/>
    </location>
</feature>
<keyword evidence="4" id="KW-1185">Reference proteome</keyword>